<evidence type="ECO:0000313" key="1">
    <source>
        <dbReference type="EMBL" id="TYP96320.1"/>
    </source>
</evidence>
<proteinExistence type="predicted"/>
<dbReference type="AlphaFoldDB" id="A0A5S5DK36"/>
<sequence length="58" mass="6461">MSILNGSWFANAQGEVIYIGKDDNGNIVSLEDYKRLMDDIPNETRNAVGITVDITPYL</sequence>
<name>A0A5S5DK36_9SPHI</name>
<keyword evidence="2" id="KW-1185">Reference proteome</keyword>
<reference evidence="1 2" key="1">
    <citation type="submission" date="2019-07" db="EMBL/GenBank/DDBJ databases">
        <title>Genomic Encyclopedia of Archaeal and Bacterial Type Strains, Phase II (KMG-II): from individual species to whole genera.</title>
        <authorList>
            <person name="Goeker M."/>
        </authorList>
    </citation>
    <scope>NUCLEOTIDE SEQUENCE [LARGE SCALE GENOMIC DNA]</scope>
    <source>
        <strain evidence="1 2">DSM 18850</strain>
    </source>
</reference>
<dbReference type="RefSeq" id="WP_170249973.1">
    <property type="nucleotide sequence ID" value="NZ_VNHX01000006.1"/>
</dbReference>
<dbReference type="Proteomes" id="UP000325105">
    <property type="component" value="Unassembled WGS sequence"/>
</dbReference>
<accession>A0A5S5DK36</accession>
<dbReference type="EMBL" id="VNHX01000006">
    <property type="protein sequence ID" value="TYP96320.1"/>
    <property type="molecule type" value="Genomic_DNA"/>
</dbReference>
<gene>
    <name evidence="1" type="ORF">BC792_10627</name>
</gene>
<comment type="caution">
    <text evidence="1">The sequence shown here is derived from an EMBL/GenBank/DDBJ whole genome shotgun (WGS) entry which is preliminary data.</text>
</comment>
<organism evidence="1 2">
    <name type="scientific">Sphingobacterium allocomposti</name>
    <dbReference type="NCBI Taxonomy" id="415956"/>
    <lineage>
        <taxon>Bacteria</taxon>
        <taxon>Pseudomonadati</taxon>
        <taxon>Bacteroidota</taxon>
        <taxon>Sphingobacteriia</taxon>
        <taxon>Sphingobacteriales</taxon>
        <taxon>Sphingobacteriaceae</taxon>
        <taxon>Sphingobacterium</taxon>
    </lineage>
</organism>
<evidence type="ECO:0000313" key="2">
    <source>
        <dbReference type="Proteomes" id="UP000325105"/>
    </source>
</evidence>
<protein>
    <submittedName>
        <fullName evidence="1">Uncharacterized protein</fullName>
    </submittedName>
</protein>